<dbReference type="InterPro" id="IPR001610">
    <property type="entry name" value="PAC"/>
</dbReference>
<evidence type="ECO:0000256" key="5">
    <source>
        <dbReference type="ARBA" id="ARBA00022741"/>
    </source>
</evidence>
<dbReference type="Pfam" id="PF02518">
    <property type="entry name" value="HATPase_c"/>
    <property type="match status" value="1"/>
</dbReference>
<gene>
    <name evidence="12" type="ORF">J2S13_001757</name>
</gene>
<evidence type="ECO:0000256" key="3">
    <source>
        <dbReference type="ARBA" id="ARBA00022553"/>
    </source>
</evidence>
<evidence type="ECO:0000256" key="2">
    <source>
        <dbReference type="ARBA" id="ARBA00012438"/>
    </source>
</evidence>
<evidence type="ECO:0000256" key="1">
    <source>
        <dbReference type="ARBA" id="ARBA00000085"/>
    </source>
</evidence>
<keyword evidence="5" id="KW-0547">Nucleotide-binding</keyword>
<feature type="domain" description="PAS" evidence="10">
    <location>
        <begin position="88"/>
        <end position="158"/>
    </location>
</feature>
<protein>
    <recommendedName>
        <fullName evidence="2">histidine kinase</fullName>
        <ecNumber evidence="2">2.7.13.3</ecNumber>
    </recommendedName>
</protein>
<reference evidence="12" key="1">
    <citation type="submission" date="2023-07" db="EMBL/GenBank/DDBJ databases">
        <title>Genomic Encyclopedia of Type Strains, Phase IV (KMG-IV): sequencing the most valuable type-strain genomes for metagenomic binning, comparative biology and taxonomic classification.</title>
        <authorList>
            <person name="Goeker M."/>
        </authorList>
    </citation>
    <scope>NUCLEOTIDE SEQUENCE</scope>
    <source>
        <strain evidence="12">DSM 23947</strain>
    </source>
</reference>
<proteinExistence type="predicted"/>
<dbReference type="PROSITE" id="PS50112">
    <property type="entry name" value="PAS"/>
    <property type="match status" value="2"/>
</dbReference>
<dbReference type="SMART" id="SM00091">
    <property type="entry name" value="PAS"/>
    <property type="match status" value="2"/>
</dbReference>
<organism evidence="12 13">
    <name type="scientific">Oikeobacillus pervagus</name>
    <dbReference type="NCBI Taxonomy" id="1325931"/>
    <lineage>
        <taxon>Bacteria</taxon>
        <taxon>Bacillati</taxon>
        <taxon>Bacillota</taxon>
        <taxon>Bacilli</taxon>
        <taxon>Bacillales</taxon>
        <taxon>Bacillaceae</taxon>
        <taxon>Oikeobacillus</taxon>
    </lineage>
</organism>
<sequence>MANQAALNLLALDSEEQIIGTNVNQWILCNNFSVYKMDQPFPRHLNQTWFINSGEYVKMEVTLLPLPFDEEAQLTQVFIKESDQIKLQLDKYKLIADHTTDMVSILDLQGRIVYSSPTYDKVTGYSSTDHIGYSPFDFVHPEERDEIHTKFIELIQNQETTTVEFRYKKSEGDYIWLETYGIPVVDEGTVLNVIVVSRDVTVRREAEERLKRNEYKQRMILDHISDLISVVNSEGIYEYVSPSYKKILGYEPNSILGKSIYTCINSEDQQLMKETIEVLKKNKKSPPVRYRKMDVKGRIILLEGIGMPILNDKGEMDQFVIISRDMTEKVKAEQAKINEEKLFVLGELVAGIAHEVRNPLTTIKGFLQLITPHDDGEFLEYAKITMEEINRIEQVVSRFMILAKPFSEFRENINIKRLIEESIQLLKRQGILNKNRTKVIVEMDQPAYLACDPILIKEALVNILENAIEAEATKITISVKEENQQLKMIVTDNGLGVEEARLKTLGEPFYSNKERGIGLGLTISNRIITNHYGKMDFHSKVGEGTAVSIALPLKIEI</sequence>
<dbReference type="InterPro" id="IPR003661">
    <property type="entry name" value="HisK_dim/P_dom"/>
</dbReference>
<accession>A0AAJ1SYU1</accession>
<dbReference type="EMBL" id="JAUSUC010000018">
    <property type="protein sequence ID" value="MDQ0215344.1"/>
    <property type="molecule type" value="Genomic_DNA"/>
</dbReference>
<evidence type="ECO:0000256" key="8">
    <source>
        <dbReference type="ARBA" id="ARBA00023012"/>
    </source>
</evidence>
<dbReference type="SMART" id="SM00388">
    <property type="entry name" value="HisKA"/>
    <property type="match status" value="1"/>
</dbReference>
<comment type="catalytic activity">
    <reaction evidence="1">
        <text>ATP + protein L-histidine = ADP + protein N-phospho-L-histidine.</text>
        <dbReference type="EC" id="2.7.13.3"/>
    </reaction>
</comment>
<dbReference type="SUPFAM" id="SSF55874">
    <property type="entry name" value="ATPase domain of HSP90 chaperone/DNA topoisomerase II/histidine kinase"/>
    <property type="match status" value="1"/>
</dbReference>
<evidence type="ECO:0000259" key="9">
    <source>
        <dbReference type="PROSITE" id="PS50109"/>
    </source>
</evidence>
<dbReference type="Pfam" id="PF13426">
    <property type="entry name" value="PAS_9"/>
    <property type="match status" value="1"/>
</dbReference>
<dbReference type="InterPro" id="IPR003594">
    <property type="entry name" value="HATPase_dom"/>
</dbReference>
<dbReference type="InterPro" id="IPR013767">
    <property type="entry name" value="PAS_fold"/>
</dbReference>
<dbReference type="PANTHER" id="PTHR43065:SF10">
    <property type="entry name" value="PEROXIDE STRESS-ACTIVATED HISTIDINE KINASE MAK3"/>
    <property type="match status" value="1"/>
</dbReference>
<comment type="caution">
    <text evidence="12">The sequence shown here is derived from an EMBL/GenBank/DDBJ whole genome shotgun (WGS) entry which is preliminary data.</text>
</comment>
<feature type="domain" description="Histidine kinase" evidence="9">
    <location>
        <begin position="351"/>
        <end position="555"/>
    </location>
</feature>
<evidence type="ECO:0000259" key="10">
    <source>
        <dbReference type="PROSITE" id="PS50112"/>
    </source>
</evidence>
<dbReference type="Gene3D" id="3.30.565.10">
    <property type="entry name" value="Histidine kinase-like ATPase, C-terminal domain"/>
    <property type="match status" value="1"/>
</dbReference>
<dbReference type="NCBIfam" id="TIGR00229">
    <property type="entry name" value="sensory_box"/>
    <property type="match status" value="2"/>
</dbReference>
<dbReference type="RefSeq" id="WP_307257339.1">
    <property type="nucleotide sequence ID" value="NZ_JAUSUC010000018.1"/>
</dbReference>
<evidence type="ECO:0000259" key="11">
    <source>
        <dbReference type="PROSITE" id="PS50113"/>
    </source>
</evidence>
<keyword evidence="4 12" id="KW-0808">Transferase</keyword>
<dbReference type="Gene3D" id="1.10.287.130">
    <property type="match status" value="1"/>
</dbReference>
<keyword evidence="6 12" id="KW-0418">Kinase</keyword>
<dbReference type="SUPFAM" id="SSF55785">
    <property type="entry name" value="PYP-like sensor domain (PAS domain)"/>
    <property type="match status" value="2"/>
</dbReference>
<dbReference type="AlphaFoldDB" id="A0AAJ1SYU1"/>
<keyword evidence="8" id="KW-0902">Two-component regulatory system</keyword>
<dbReference type="Gene3D" id="3.30.450.20">
    <property type="entry name" value="PAS domain"/>
    <property type="match status" value="2"/>
</dbReference>
<dbReference type="InterPro" id="IPR004358">
    <property type="entry name" value="Sig_transdc_His_kin-like_C"/>
</dbReference>
<dbReference type="CDD" id="cd00075">
    <property type="entry name" value="HATPase"/>
    <property type="match status" value="1"/>
</dbReference>
<keyword evidence="13" id="KW-1185">Reference proteome</keyword>
<dbReference type="CDD" id="cd00130">
    <property type="entry name" value="PAS"/>
    <property type="match status" value="2"/>
</dbReference>
<dbReference type="InterPro" id="IPR005467">
    <property type="entry name" value="His_kinase_dom"/>
</dbReference>
<dbReference type="Proteomes" id="UP001237207">
    <property type="component" value="Unassembled WGS sequence"/>
</dbReference>
<evidence type="ECO:0000256" key="6">
    <source>
        <dbReference type="ARBA" id="ARBA00022777"/>
    </source>
</evidence>
<dbReference type="Pfam" id="PF00989">
    <property type="entry name" value="PAS"/>
    <property type="match status" value="1"/>
</dbReference>
<feature type="domain" description="PAC" evidence="11">
    <location>
        <begin position="161"/>
        <end position="212"/>
    </location>
</feature>
<evidence type="ECO:0000313" key="12">
    <source>
        <dbReference type="EMBL" id="MDQ0215344.1"/>
    </source>
</evidence>
<dbReference type="CDD" id="cd00082">
    <property type="entry name" value="HisKA"/>
    <property type="match status" value="1"/>
</dbReference>
<feature type="domain" description="PAS" evidence="10">
    <location>
        <begin position="213"/>
        <end position="283"/>
    </location>
</feature>
<feature type="domain" description="PAC" evidence="11">
    <location>
        <begin position="286"/>
        <end position="338"/>
    </location>
</feature>
<dbReference type="PROSITE" id="PS50109">
    <property type="entry name" value="HIS_KIN"/>
    <property type="match status" value="1"/>
</dbReference>
<dbReference type="PANTHER" id="PTHR43065">
    <property type="entry name" value="SENSOR HISTIDINE KINASE"/>
    <property type="match status" value="1"/>
</dbReference>
<dbReference type="PROSITE" id="PS50113">
    <property type="entry name" value="PAC"/>
    <property type="match status" value="2"/>
</dbReference>
<dbReference type="Pfam" id="PF00512">
    <property type="entry name" value="HisKA"/>
    <property type="match status" value="1"/>
</dbReference>
<dbReference type="PRINTS" id="PR00344">
    <property type="entry name" value="BCTRLSENSOR"/>
</dbReference>
<dbReference type="SUPFAM" id="SSF47384">
    <property type="entry name" value="Homodimeric domain of signal transducing histidine kinase"/>
    <property type="match status" value="1"/>
</dbReference>
<keyword evidence="3" id="KW-0597">Phosphoprotein</keyword>
<dbReference type="InterPro" id="IPR035965">
    <property type="entry name" value="PAS-like_dom_sf"/>
</dbReference>
<name>A0AAJ1SYU1_9BACI</name>
<dbReference type="GO" id="GO:0005524">
    <property type="term" value="F:ATP binding"/>
    <property type="evidence" value="ECO:0007669"/>
    <property type="project" value="UniProtKB-KW"/>
</dbReference>
<dbReference type="SMART" id="SM00387">
    <property type="entry name" value="HATPase_c"/>
    <property type="match status" value="1"/>
</dbReference>
<dbReference type="SMART" id="SM00086">
    <property type="entry name" value="PAC"/>
    <property type="match status" value="2"/>
</dbReference>
<dbReference type="GO" id="GO:0000155">
    <property type="term" value="F:phosphorelay sensor kinase activity"/>
    <property type="evidence" value="ECO:0007669"/>
    <property type="project" value="InterPro"/>
</dbReference>
<evidence type="ECO:0000256" key="4">
    <source>
        <dbReference type="ARBA" id="ARBA00022679"/>
    </source>
</evidence>
<evidence type="ECO:0000313" key="13">
    <source>
        <dbReference type="Proteomes" id="UP001237207"/>
    </source>
</evidence>
<dbReference type="InterPro" id="IPR036097">
    <property type="entry name" value="HisK_dim/P_sf"/>
</dbReference>
<dbReference type="InterPro" id="IPR000700">
    <property type="entry name" value="PAS-assoc_C"/>
</dbReference>
<keyword evidence="7" id="KW-0067">ATP-binding</keyword>
<dbReference type="InterPro" id="IPR036890">
    <property type="entry name" value="HATPase_C_sf"/>
</dbReference>
<dbReference type="InterPro" id="IPR000014">
    <property type="entry name" value="PAS"/>
</dbReference>
<dbReference type="GO" id="GO:0006355">
    <property type="term" value="P:regulation of DNA-templated transcription"/>
    <property type="evidence" value="ECO:0007669"/>
    <property type="project" value="InterPro"/>
</dbReference>
<evidence type="ECO:0000256" key="7">
    <source>
        <dbReference type="ARBA" id="ARBA00022840"/>
    </source>
</evidence>
<dbReference type="EC" id="2.7.13.3" evidence="2"/>